<feature type="coiled-coil region" evidence="1">
    <location>
        <begin position="418"/>
        <end position="445"/>
    </location>
</feature>
<accession>A0AA36NE82</accession>
<evidence type="ECO:0000256" key="2">
    <source>
        <dbReference type="SAM" id="MobiDB-lite"/>
    </source>
</evidence>
<reference evidence="3" key="1">
    <citation type="submission" date="2023-08" db="EMBL/GenBank/DDBJ databases">
        <authorList>
            <person name="Chen Y."/>
            <person name="Shah S."/>
            <person name="Dougan E. K."/>
            <person name="Thang M."/>
            <person name="Chan C."/>
        </authorList>
    </citation>
    <scope>NUCLEOTIDE SEQUENCE</scope>
</reference>
<keyword evidence="4" id="KW-1185">Reference proteome</keyword>
<feature type="coiled-coil region" evidence="1">
    <location>
        <begin position="164"/>
        <end position="207"/>
    </location>
</feature>
<gene>
    <name evidence="3" type="ORF">EVOR1521_LOCUS22593</name>
</gene>
<evidence type="ECO:0000313" key="4">
    <source>
        <dbReference type="Proteomes" id="UP001178507"/>
    </source>
</evidence>
<feature type="region of interest" description="Disordered" evidence="2">
    <location>
        <begin position="305"/>
        <end position="343"/>
    </location>
</feature>
<feature type="compositionally biased region" description="Polar residues" evidence="2">
    <location>
        <begin position="13"/>
        <end position="27"/>
    </location>
</feature>
<dbReference type="AlphaFoldDB" id="A0AA36NE82"/>
<feature type="compositionally biased region" description="Basic and acidic residues" evidence="2">
    <location>
        <begin position="216"/>
        <end position="226"/>
    </location>
</feature>
<feature type="region of interest" description="Disordered" evidence="2">
    <location>
        <begin position="1"/>
        <end position="90"/>
    </location>
</feature>
<sequence length="809" mass="91780">MQTVTPARRNDARSPSGSAWTNSSSPTEVYDIGDEEEVGPISSAVRSLDVDGDAAGPDRWMPWTVERTPDGAESTAPSAGDANPTKEADAWSMEDWDSQLARLREMPTPCRVRVPEAADSKQEEVADAVRAELQVDMEALVNAAMDEMRTWVSQEIAFARNSFKEDARAALQEDQSSAREAEVRKELQELKQSLEKLQEGPEKMRKELQEHSRLLKRLEESSHPERGATSSDRVAEARAVAEERKWRLRLENLERSLARNSENIETCLQKTSQLEERASANDADLQTGLSTLQSADARISEIMKELKQRQSDKQAQNVRKRPREAAKPSRWAESTPQAEDLRSLERQQQICEDLEALKASFGSAQQRLEQRLNDESLQAQRSVFELTTAQRNQKEEILSFSTCLAEMQGAVAQGKTQCLALDERMERLLGQLQEVLQRLSKQEAAVFSTSERAQTMHSDLEGVSAELATVTARVVQNLAAMEDLNNRRCALESRTSKLEQQSLRMQALEREVATSEREMLTVQDCLERHEERLACQSRASESLEQQLQHAAASIKDIEKEAFLERRELRRLADEVTSHGKQIEATCLEATEQAKARAGFQRRFEDQEDQMQRLEERLSNLKHQNDSLLDQGCNWEEEIKSGSARIEDLEAKSEQLEKELESARHEMKGVGGLQSDVEKLQLDSSNWREAMQRIETAAATNVSQDDLKQMHAELQNWITDTRQALDRWLSASLDRFQKEQGWALQRNQGWAQRVKHWIEQIHIREQGLSHVILHIIQEAGPETVKLLEQALKLPAKPTLTADAIREACSR</sequence>
<feature type="coiled-coil region" evidence="1">
    <location>
        <begin position="491"/>
        <end position="665"/>
    </location>
</feature>
<dbReference type="SUPFAM" id="SSF57997">
    <property type="entry name" value="Tropomyosin"/>
    <property type="match status" value="1"/>
</dbReference>
<protein>
    <submittedName>
        <fullName evidence="3">Uncharacterized protein</fullName>
    </submittedName>
</protein>
<feature type="region of interest" description="Disordered" evidence="2">
    <location>
        <begin position="216"/>
        <end position="236"/>
    </location>
</feature>
<dbReference type="EMBL" id="CAUJNA010003316">
    <property type="protein sequence ID" value="CAJ1398948.1"/>
    <property type="molecule type" value="Genomic_DNA"/>
</dbReference>
<name>A0AA36NE82_9DINO</name>
<comment type="caution">
    <text evidence="3">The sequence shown here is derived from an EMBL/GenBank/DDBJ whole genome shotgun (WGS) entry which is preliminary data.</text>
</comment>
<dbReference type="Proteomes" id="UP001178507">
    <property type="component" value="Unassembled WGS sequence"/>
</dbReference>
<organism evidence="3 4">
    <name type="scientific">Effrenium voratum</name>
    <dbReference type="NCBI Taxonomy" id="2562239"/>
    <lineage>
        <taxon>Eukaryota</taxon>
        <taxon>Sar</taxon>
        <taxon>Alveolata</taxon>
        <taxon>Dinophyceae</taxon>
        <taxon>Suessiales</taxon>
        <taxon>Symbiodiniaceae</taxon>
        <taxon>Effrenium</taxon>
    </lineage>
</organism>
<proteinExistence type="predicted"/>
<keyword evidence="1" id="KW-0175">Coiled coil</keyword>
<dbReference type="Gene3D" id="1.10.287.1490">
    <property type="match status" value="1"/>
</dbReference>
<evidence type="ECO:0000313" key="3">
    <source>
        <dbReference type="EMBL" id="CAJ1398948.1"/>
    </source>
</evidence>
<evidence type="ECO:0000256" key="1">
    <source>
        <dbReference type="SAM" id="Coils"/>
    </source>
</evidence>